<accession>A0A7X4H2C3</accession>
<keyword evidence="4" id="KW-1185">Reference proteome</keyword>
<evidence type="ECO:0000256" key="1">
    <source>
        <dbReference type="SAM" id="Phobius"/>
    </source>
</evidence>
<dbReference type="AlphaFoldDB" id="A0A7X4H2C3"/>
<evidence type="ECO:0000313" key="5">
    <source>
        <dbReference type="Proteomes" id="UP000469734"/>
    </source>
</evidence>
<sequence length="78" mass="8801">MQTTTIVSLVASGVACAAFAWGRKWIISLGYLFSLAYTLFDKVFPSVLPEYVVLSFSFIFFALALVFCWQTFSRKRTA</sequence>
<reference evidence="4 5" key="1">
    <citation type="submission" date="2019-12" db="EMBL/GenBank/DDBJ databases">
        <title>Novel species isolated from a subtropical stream in China.</title>
        <authorList>
            <person name="Lu H."/>
        </authorList>
    </citation>
    <scope>NUCLEOTIDE SEQUENCE [LARGE SCALE GENOMIC DNA]</scope>
    <source>
        <strain evidence="3 4">FT109W</strain>
        <strain evidence="2 5">FT134W</strain>
    </source>
</reference>
<proteinExistence type="predicted"/>
<dbReference type="Proteomes" id="UP000466332">
    <property type="component" value="Unassembled WGS sequence"/>
</dbReference>
<dbReference type="RefSeq" id="WP_161045812.1">
    <property type="nucleotide sequence ID" value="NZ_WWCR01000011.1"/>
</dbReference>
<protein>
    <submittedName>
        <fullName evidence="2">Uncharacterized protein</fullName>
    </submittedName>
</protein>
<keyword evidence="1" id="KW-0472">Membrane</keyword>
<organism evidence="2 5">
    <name type="scientific">Duganella margarita</name>
    <dbReference type="NCBI Taxonomy" id="2692170"/>
    <lineage>
        <taxon>Bacteria</taxon>
        <taxon>Pseudomonadati</taxon>
        <taxon>Pseudomonadota</taxon>
        <taxon>Betaproteobacteria</taxon>
        <taxon>Burkholderiales</taxon>
        <taxon>Oxalobacteraceae</taxon>
        <taxon>Telluria group</taxon>
        <taxon>Duganella</taxon>
    </lineage>
</organism>
<keyword evidence="1" id="KW-1133">Transmembrane helix</keyword>
<evidence type="ECO:0000313" key="4">
    <source>
        <dbReference type="Proteomes" id="UP000466332"/>
    </source>
</evidence>
<name>A0A7X4H2C3_9BURK</name>
<evidence type="ECO:0000313" key="3">
    <source>
        <dbReference type="EMBL" id="MYN40818.1"/>
    </source>
</evidence>
<dbReference type="EMBL" id="WWCR01000011">
    <property type="protein sequence ID" value="MYM72974.1"/>
    <property type="molecule type" value="Genomic_DNA"/>
</dbReference>
<comment type="caution">
    <text evidence="2">The sequence shown here is derived from an EMBL/GenBank/DDBJ whole genome shotgun (WGS) entry which is preliminary data.</text>
</comment>
<feature type="transmembrane region" description="Helical" evidence="1">
    <location>
        <begin position="51"/>
        <end position="72"/>
    </location>
</feature>
<dbReference type="EMBL" id="WWCS01000009">
    <property type="protein sequence ID" value="MYN40818.1"/>
    <property type="molecule type" value="Genomic_DNA"/>
</dbReference>
<gene>
    <name evidence="3" type="ORF">GTP55_15740</name>
    <name evidence="2" type="ORF">GTP56_12285</name>
</gene>
<evidence type="ECO:0000313" key="2">
    <source>
        <dbReference type="EMBL" id="MYM72974.1"/>
    </source>
</evidence>
<dbReference type="Proteomes" id="UP000469734">
    <property type="component" value="Unassembled WGS sequence"/>
</dbReference>
<keyword evidence="1" id="KW-0812">Transmembrane</keyword>